<keyword evidence="2" id="KW-1185">Reference proteome</keyword>
<gene>
    <name evidence="1" type="ORF">JF290_13490</name>
</gene>
<comment type="caution">
    <text evidence="1">The sequence shown here is derived from an EMBL/GenBank/DDBJ whole genome shotgun (WGS) entry which is preliminary data.</text>
</comment>
<dbReference type="InterPro" id="IPR053855">
    <property type="entry name" value="DUF6931"/>
</dbReference>
<evidence type="ECO:0000313" key="1">
    <source>
        <dbReference type="EMBL" id="MBJ6372542.1"/>
    </source>
</evidence>
<dbReference type="AlphaFoldDB" id="A0A8J7IJJ8"/>
<reference evidence="1" key="1">
    <citation type="submission" date="2020-12" db="EMBL/GenBank/DDBJ databases">
        <title>Sedimentitalea sp. nov., isolated from sand in Incheon.</title>
        <authorList>
            <person name="Kim W."/>
        </authorList>
    </citation>
    <scope>NUCLEOTIDE SEQUENCE</scope>
    <source>
        <strain evidence="1">CAU 1593</strain>
    </source>
</reference>
<organism evidence="1 2">
    <name type="scientific">Sedimentitalea arenosa</name>
    <dbReference type="NCBI Taxonomy" id="2798803"/>
    <lineage>
        <taxon>Bacteria</taxon>
        <taxon>Pseudomonadati</taxon>
        <taxon>Pseudomonadota</taxon>
        <taxon>Alphaproteobacteria</taxon>
        <taxon>Rhodobacterales</taxon>
        <taxon>Paracoccaceae</taxon>
        <taxon>Sedimentitalea</taxon>
    </lineage>
</organism>
<evidence type="ECO:0000313" key="2">
    <source>
        <dbReference type="Proteomes" id="UP000619079"/>
    </source>
</evidence>
<dbReference type="Pfam" id="PF22011">
    <property type="entry name" value="DUF6931"/>
    <property type="match status" value="1"/>
</dbReference>
<sequence length="203" mass="22225">MNPRFQDLVKIPDAPAAKLLAEANVTLQTRLDLPATTLPVEMLEALEEKQAWIDMLMLLGVVLPPRERVWWACLAARDYIGPKSDKDPPALARSEDWVFNPCDETREAARQTIDHAYVDDETVHCATSVLYADGTLGPGDLAQYPAPAGAAELSAFAMNVVALTELSDRFDEHVQLLIDRALDIARGGSGRVKATQSRKEASS</sequence>
<name>A0A8J7IJJ8_9RHOB</name>
<proteinExistence type="predicted"/>
<accession>A0A8J7IJJ8</accession>
<dbReference type="EMBL" id="JAELVR010000009">
    <property type="protein sequence ID" value="MBJ6372542.1"/>
    <property type="molecule type" value="Genomic_DNA"/>
</dbReference>
<dbReference type="Proteomes" id="UP000619079">
    <property type="component" value="Unassembled WGS sequence"/>
</dbReference>
<dbReference type="RefSeq" id="WP_199025421.1">
    <property type="nucleotide sequence ID" value="NZ_JAELVR010000009.1"/>
</dbReference>
<protein>
    <submittedName>
        <fullName evidence="1">Uncharacterized protein</fullName>
    </submittedName>
</protein>